<keyword evidence="3" id="KW-0677">Repeat</keyword>
<dbReference type="PANTHER" id="PTHR40626:SF10">
    <property type="entry name" value="C2H2-TYPE DOMAIN-CONTAINING PROTEIN"/>
    <property type="match status" value="1"/>
</dbReference>
<sequence>MTEPLRQEDPHIQATAMQYHFEGMQSQFPITSSTRMRQANAIQAPENSMPSPGMADQLFDENIQDLNILWGGMEGNLSLKEYFPLGAEFPNDLISIPGFEFYAPALTGPSSGGTSGDTLPNDPDYDDDESLCNYQLPSLNQNDEVNSQDAEDLSERPDTPKEQTENHPQHPWRIEKDEYQSITLLIHDVRHILEVDFVFPSKYVLCRYIEGFFTGSHGHLPFLHLPTVSIASLSPPLILAIIAMGAQYRFESQRAACFFRASKSLIDNYISVHALPSSSSKPRTKTDVACSQKNRLEILQSQIILSTLGIWGHRDLLNESMSMTAQMDQAFRDGGLLNDDYSESETWNTWIQKEGRRRTTFTAYMLSNNQSILYNLPPKMLNSELTSVCLPCPEELWKASSATEWKTLRSKQPPCVPFGTAYARLFRSKQNQRRRPSLSSFGNLILIHGIFQHIFLAWELTSSTSPTTELTALPLETLSKFHTALRRWQRSWEAASDPSTITPSSPKGPLGFNATAIFRIACIRLHLNLGPHRKLETWNAETIANSFLSAPKPPQSPQVYHAVLQSIHALSIPVRLGIEYVARTQTLTWSTIHSLCNLECALFLCKWLETLAVHPEDLHADTKRLLRIIASVLREADLAAPNTVDSGGNGGQQLRQMGAVVVQLLSEILKGEHVFGMMRVFCEALRMYAGLLDRDSHPT</sequence>
<protein>
    <recommendedName>
        <fullName evidence="8">Xylanolytic transcriptional activator regulatory domain-containing protein</fullName>
    </recommendedName>
</protein>
<accession>A0AAD6GM49</accession>
<dbReference type="GO" id="GO:0005634">
    <property type="term" value="C:nucleus"/>
    <property type="evidence" value="ECO:0007669"/>
    <property type="project" value="UniProtKB-SubCell"/>
</dbReference>
<dbReference type="GO" id="GO:0008270">
    <property type="term" value="F:zinc ion binding"/>
    <property type="evidence" value="ECO:0007669"/>
    <property type="project" value="UniProtKB-KW"/>
</dbReference>
<evidence type="ECO:0000256" key="7">
    <source>
        <dbReference type="SAM" id="MobiDB-lite"/>
    </source>
</evidence>
<dbReference type="Pfam" id="PF04082">
    <property type="entry name" value="Fungal_trans"/>
    <property type="match status" value="1"/>
</dbReference>
<comment type="caution">
    <text evidence="9">The sequence shown here is derived from an EMBL/GenBank/DDBJ whole genome shotgun (WGS) entry which is preliminary data.</text>
</comment>
<dbReference type="GO" id="GO:0000785">
    <property type="term" value="C:chromatin"/>
    <property type="evidence" value="ECO:0007669"/>
    <property type="project" value="TreeGrafter"/>
</dbReference>
<dbReference type="GO" id="GO:0006351">
    <property type="term" value="P:DNA-templated transcription"/>
    <property type="evidence" value="ECO:0007669"/>
    <property type="project" value="InterPro"/>
</dbReference>
<gene>
    <name evidence="9" type="ORF">N7494_001002</name>
</gene>
<dbReference type="PANTHER" id="PTHR40626">
    <property type="entry name" value="MIP31509P"/>
    <property type="match status" value="1"/>
</dbReference>
<evidence type="ECO:0000256" key="1">
    <source>
        <dbReference type="ARBA" id="ARBA00004123"/>
    </source>
</evidence>
<dbReference type="CDD" id="cd12148">
    <property type="entry name" value="fungal_TF_MHR"/>
    <property type="match status" value="1"/>
</dbReference>
<evidence type="ECO:0000256" key="4">
    <source>
        <dbReference type="ARBA" id="ARBA00022771"/>
    </source>
</evidence>
<feature type="region of interest" description="Disordered" evidence="7">
    <location>
        <begin position="110"/>
        <end position="173"/>
    </location>
</feature>
<dbReference type="InterPro" id="IPR007219">
    <property type="entry name" value="XnlR_reg_dom"/>
</dbReference>
<keyword evidence="6" id="KW-0539">Nucleus</keyword>
<evidence type="ECO:0000256" key="2">
    <source>
        <dbReference type="ARBA" id="ARBA00022723"/>
    </source>
</evidence>
<evidence type="ECO:0000256" key="6">
    <source>
        <dbReference type="ARBA" id="ARBA00023242"/>
    </source>
</evidence>
<reference evidence="9 10" key="1">
    <citation type="journal article" date="2023" name="IMA Fungus">
        <title>Comparative genomic study of the Penicillium genus elucidates a diverse pangenome and 15 lateral gene transfer events.</title>
        <authorList>
            <person name="Petersen C."/>
            <person name="Sorensen T."/>
            <person name="Nielsen M.R."/>
            <person name="Sondergaard T.E."/>
            <person name="Sorensen J.L."/>
            <person name="Fitzpatrick D.A."/>
            <person name="Frisvad J.C."/>
            <person name="Nielsen K.L."/>
        </authorList>
    </citation>
    <scope>NUCLEOTIDE SEQUENCE [LARGE SCALE GENOMIC DNA]</scope>
    <source>
        <strain evidence="9 10">IBT 35679</strain>
    </source>
</reference>
<evidence type="ECO:0000256" key="3">
    <source>
        <dbReference type="ARBA" id="ARBA00022737"/>
    </source>
</evidence>
<keyword evidence="2" id="KW-0479">Metal-binding</keyword>
<feature type="domain" description="Xylanolytic transcriptional activator regulatory" evidence="8">
    <location>
        <begin position="212"/>
        <end position="488"/>
    </location>
</feature>
<keyword evidence="4" id="KW-0863">Zinc-finger</keyword>
<keyword evidence="5" id="KW-0862">Zinc</keyword>
<feature type="compositionally biased region" description="Polar residues" evidence="7">
    <location>
        <begin position="132"/>
        <end position="148"/>
    </location>
</feature>
<evidence type="ECO:0000256" key="5">
    <source>
        <dbReference type="ARBA" id="ARBA00022833"/>
    </source>
</evidence>
<dbReference type="EMBL" id="JAQIZZ010000001">
    <property type="protein sequence ID" value="KAJ5557087.1"/>
    <property type="molecule type" value="Genomic_DNA"/>
</dbReference>
<dbReference type="InterPro" id="IPR051059">
    <property type="entry name" value="VerF-like"/>
</dbReference>
<evidence type="ECO:0000313" key="9">
    <source>
        <dbReference type="EMBL" id="KAJ5557087.1"/>
    </source>
</evidence>
<dbReference type="Proteomes" id="UP001220324">
    <property type="component" value="Unassembled WGS sequence"/>
</dbReference>
<proteinExistence type="predicted"/>
<organism evidence="9 10">
    <name type="scientific">Penicillium frequentans</name>
    <dbReference type="NCBI Taxonomy" id="3151616"/>
    <lineage>
        <taxon>Eukaryota</taxon>
        <taxon>Fungi</taxon>
        <taxon>Dikarya</taxon>
        <taxon>Ascomycota</taxon>
        <taxon>Pezizomycotina</taxon>
        <taxon>Eurotiomycetes</taxon>
        <taxon>Eurotiomycetidae</taxon>
        <taxon>Eurotiales</taxon>
        <taxon>Aspergillaceae</taxon>
        <taxon>Penicillium</taxon>
    </lineage>
</organism>
<feature type="compositionally biased region" description="Basic and acidic residues" evidence="7">
    <location>
        <begin position="153"/>
        <end position="173"/>
    </location>
</feature>
<evidence type="ECO:0000313" key="10">
    <source>
        <dbReference type="Proteomes" id="UP001220324"/>
    </source>
</evidence>
<dbReference type="GO" id="GO:0000981">
    <property type="term" value="F:DNA-binding transcription factor activity, RNA polymerase II-specific"/>
    <property type="evidence" value="ECO:0007669"/>
    <property type="project" value="InterPro"/>
</dbReference>
<keyword evidence="10" id="KW-1185">Reference proteome</keyword>
<comment type="subcellular location">
    <subcellularLocation>
        <location evidence="1">Nucleus</location>
    </subcellularLocation>
</comment>
<evidence type="ECO:0000259" key="8">
    <source>
        <dbReference type="Pfam" id="PF04082"/>
    </source>
</evidence>
<name>A0AAD6GM49_9EURO</name>
<dbReference type="AlphaFoldDB" id="A0AAD6GM49"/>
<dbReference type="GO" id="GO:0000978">
    <property type="term" value="F:RNA polymerase II cis-regulatory region sequence-specific DNA binding"/>
    <property type="evidence" value="ECO:0007669"/>
    <property type="project" value="InterPro"/>
</dbReference>